<dbReference type="PANTHER" id="PTHR44591:SF3">
    <property type="entry name" value="RESPONSE REGULATORY DOMAIN-CONTAINING PROTEIN"/>
    <property type="match status" value="1"/>
</dbReference>
<organism evidence="8 9">
    <name type="scientific">Actinoplanes nipponensis</name>
    <dbReference type="NCBI Taxonomy" id="135950"/>
    <lineage>
        <taxon>Bacteria</taxon>
        <taxon>Bacillati</taxon>
        <taxon>Actinomycetota</taxon>
        <taxon>Actinomycetes</taxon>
        <taxon>Micromonosporales</taxon>
        <taxon>Micromonosporaceae</taxon>
        <taxon>Actinoplanes</taxon>
    </lineage>
</organism>
<dbReference type="InterPro" id="IPR001789">
    <property type="entry name" value="Sig_transdc_resp-reg_receiver"/>
</dbReference>
<feature type="domain" description="Response regulatory" evidence="7">
    <location>
        <begin position="3"/>
        <end position="118"/>
    </location>
</feature>
<keyword evidence="2" id="KW-0902">Two-component regulatory system</keyword>
<keyword evidence="4" id="KW-0238">DNA-binding</keyword>
<dbReference type="RefSeq" id="WP_203768374.1">
    <property type="nucleotide sequence ID" value="NZ_BAAAYJ010000002.1"/>
</dbReference>
<dbReference type="SUPFAM" id="SSF52172">
    <property type="entry name" value="CheY-like"/>
    <property type="match status" value="1"/>
</dbReference>
<dbReference type="Proteomes" id="UP000647172">
    <property type="component" value="Unassembled WGS sequence"/>
</dbReference>
<keyword evidence="9" id="KW-1185">Reference proteome</keyword>
<dbReference type="PROSITE" id="PS50110">
    <property type="entry name" value="RESPONSE_REGULATORY"/>
    <property type="match status" value="1"/>
</dbReference>
<evidence type="ECO:0000313" key="9">
    <source>
        <dbReference type="Proteomes" id="UP000647172"/>
    </source>
</evidence>
<comment type="caution">
    <text evidence="8">The sequence shown here is derived from an EMBL/GenBank/DDBJ whole genome shotgun (WGS) entry which is preliminary data.</text>
</comment>
<dbReference type="GO" id="GO:0003677">
    <property type="term" value="F:DNA binding"/>
    <property type="evidence" value="ECO:0007669"/>
    <property type="project" value="UniProtKB-KW"/>
</dbReference>
<dbReference type="InterPro" id="IPR011006">
    <property type="entry name" value="CheY-like_superfamily"/>
</dbReference>
<accession>A0A919MH12</accession>
<evidence type="ECO:0000256" key="1">
    <source>
        <dbReference type="ARBA" id="ARBA00022553"/>
    </source>
</evidence>
<evidence type="ECO:0000256" key="4">
    <source>
        <dbReference type="ARBA" id="ARBA00023125"/>
    </source>
</evidence>
<keyword evidence="3" id="KW-0805">Transcription regulation</keyword>
<feature type="modified residue" description="4-aspartylphosphate" evidence="6">
    <location>
        <position position="52"/>
    </location>
</feature>
<dbReference type="PANTHER" id="PTHR44591">
    <property type="entry name" value="STRESS RESPONSE REGULATOR PROTEIN 1"/>
    <property type="match status" value="1"/>
</dbReference>
<dbReference type="Pfam" id="PF00072">
    <property type="entry name" value="Response_reg"/>
    <property type="match status" value="1"/>
</dbReference>
<gene>
    <name evidence="8" type="ORF">Ani05nite_27080</name>
</gene>
<evidence type="ECO:0000256" key="5">
    <source>
        <dbReference type="ARBA" id="ARBA00023163"/>
    </source>
</evidence>
<dbReference type="EMBL" id="BOMQ01000030">
    <property type="protein sequence ID" value="GIE49174.1"/>
    <property type="molecule type" value="Genomic_DNA"/>
</dbReference>
<dbReference type="AlphaFoldDB" id="A0A919MH12"/>
<name>A0A919MH12_9ACTN</name>
<keyword evidence="5" id="KW-0804">Transcription</keyword>
<evidence type="ECO:0000256" key="2">
    <source>
        <dbReference type="ARBA" id="ARBA00023012"/>
    </source>
</evidence>
<dbReference type="GO" id="GO:0000160">
    <property type="term" value="P:phosphorelay signal transduction system"/>
    <property type="evidence" value="ECO:0007669"/>
    <property type="project" value="UniProtKB-KW"/>
</dbReference>
<evidence type="ECO:0000256" key="6">
    <source>
        <dbReference type="PROSITE-ProRule" id="PRU00169"/>
    </source>
</evidence>
<evidence type="ECO:0000256" key="3">
    <source>
        <dbReference type="ARBA" id="ARBA00023015"/>
    </source>
</evidence>
<protein>
    <recommendedName>
        <fullName evidence="7">Response regulatory domain-containing protein</fullName>
    </recommendedName>
</protein>
<evidence type="ECO:0000313" key="8">
    <source>
        <dbReference type="EMBL" id="GIE49174.1"/>
    </source>
</evidence>
<sequence length="127" mass="13265">MARILVVDDDPAIRQLLTDVLEMDGYEVSVAVDGLAAVREVQAAGPDFVILDVMMPGLDGFGVLTAIRGLPGEPVPVLMLTAAAEADASTRAWAGGVDYYLAKPFTADAVLDLIDGVLAGQVPVVER</sequence>
<evidence type="ECO:0000259" key="7">
    <source>
        <dbReference type="PROSITE" id="PS50110"/>
    </source>
</evidence>
<dbReference type="Gene3D" id="3.40.50.2300">
    <property type="match status" value="1"/>
</dbReference>
<dbReference type="InterPro" id="IPR050595">
    <property type="entry name" value="Bact_response_regulator"/>
</dbReference>
<dbReference type="FunFam" id="3.40.50.2300:FF:000001">
    <property type="entry name" value="DNA-binding response regulator PhoB"/>
    <property type="match status" value="1"/>
</dbReference>
<keyword evidence="1 6" id="KW-0597">Phosphoprotein</keyword>
<dbReference type="SMART" id="SM00448">
    <property type="entry name" value="REC"/>
    <property type="match status" value="1"/>
</dbReference>
<reference evidence="8" key="1">
    <citation type="submission" date="2021-01" db="EMBL/GenBank/DDBJ databases">
        <title>Whole genome shotgun sequence of Actinoplanes nipponensis NBRC 14063.</title>
        <authorList>
            <person name="Komaki H."/>
            <person name="Tamura T."/>
        </authorList>
    </citation>
    <scope>NUCLEOTIDE SEQUENCE</scope>
    <source>
        <strain evidence="8">NBRC 14063</strain>
    </source>
</reference>
<proteinExistence type="predicted"/>